<feature type="compositionally biased region" description="Basic and acidic residues" evidence="1">
    <location>
        <begin position="523"/>
        <end position="540"/>
    </location>
</feature>
<dbReference type="STRING" id="400727.A0A2T7PZI6"/>
<dbReference type="AlphaFoldDB" id="A0A2T7PZI6"/>
<reference evidence="2 3" key="1">
    <citation type="submission" date="2018-04" db="EMBL/GenBank/DDBJ databases">
        <title>The genome of golden apple snail Pomacea canaliculata provides insight into stress tolerance and invasive adaptation.</title>
        <authorList>
            <person name="Liu C."/>
            <person name="Liu B."/>
            <person name="Ren Y."/>
            <person name="Zhang Y."/>
            <person name="Wang H."/>
            <person name="Li S."/>
            <person name="Jiang F."/>
            <person name="Yin L."/>
            <person name="Zhang G."/>
            <person name="Qian W."/>
            <person name="Fan W."/>
        </authorList>
    </citation>
    <scope>NUCLEOTIDE SEQUENCE [LARGE SCALE GENOMIC DNA]</scope>
    <source>
        <strain evidence="2">SZHN2017</strain>
        <tissue evidence="2">Muscle</tissue>
    </source>
</reference>
<feature type="compositionally biased region" description="Pro residues" evidence="1">
    <location>
        <begin position="564"/>
        <end position="579"/>
    </location>
</feature>
<accession>A0A2T7PZI6</accession>
<feature type="region of interest" description="Disordered" evidence="1">
    <location>
        <begin position="659"/>
        <end position="681"/>
    </location>
</feature>
<dbReference type="Proteomes" id="UP000245119">
    <property type="component" value="Linkage Group LG1"/>
</dbReference>
<dbReference type="PANTHER" id="PTHR13060:SF0">
    <property type="entry name" value="PROTEIN ECDYSONELESS HOMOLOG"/>
    <property type="match status" value="1"/>
</dbReference>
<proteinExistence type="predicted"/>
<dbReference type="OrthoDB" id="27237at2759"/>
<protein>
    <submittedName>
        <fullName evidence="2">Uncharacterized protein</fullName>
    </submittedName>
</protein>
<feature type="region of interest" description="Disordered" evidence="1">
    <location>
        <begin position="462"/>
        <end position="638"/>
    </location>
</feature>
<evidence type="ECO:0000313" key="2">
    <source>
        <dbReference type="EMBL" id="PVD38810.1"/>
    </source>
</evidence>
<evidence type="ECO:0000313" key="3">
    <source>
        <dbReference type="Proteomes" id="UP000245119"/>
    </source>
</evidence>
<keyword evidence="3" id="KW-1185">Reference proteome</keyword>
<comment type="caution">
    <text evidence="2">The sequence shown here is derived from an EMBL/GenBank/DDBJ whole genome shotgun (WGS) entry which is preliminary data.</text>
</comment>
<name>A0A2T7PZI6_POMCA</name>
<dbReference type="GO" id="GO:0005634">
    <property type="term" value="C:nucleus"/>
    <property type="evidence" value="ECO:0007669"/>
    <property type="project" value="TreeGrafter"/>
</dbReference>
<feature type="compositionally biased region" description="Low complexity" evidence="1">
    <location>
        <begin position="584"/>
        <end position="595"/>
    </location>
</feature>
<gene>
    <name evidence="2" type="ORF">C0Q70_01433</name>
</gene>
<dbReference type="EMBL" id="PZQS01000001">
    <property type="protein sequence ID" value="PVD38810.1"/>
    <property type="molecule type" value="Genomic_DNA"/>
</dbReference>
<dbReference type="Pfam" id="PF07093">
    <property type="entry name" value="SGT1"/>
    <property type="match status" value="1"/>
</dbReference>
<dbReference type="InterPro" id="IPR010770">
    <property type="entry name" value="Ecd"/>
</dbReference>
<sequence length="681" mass="76341">MAEISRGFPEDVLEYLLFPRIPKHLNGIELTRYLEKCCGIPPHLYGRTNFGDNIDDEWFIVYLLFELSKYFPDLVIKVNDNDGEFLLIEAADVLPKWLTPETAESRVYIFGGNLHVIPIPQTPTEVTQFPLFTPSVEEALDIIYNSSLNTVAPQVVQTTLRRRIDHFPAKIKENTHYTNVYVPVSVAALLKEYPCLVSDAVRAFYYRDPFELKVCRTMNHFKPENMIVTRVQFTRCLYAQLIQQKFQPDKRSGWVLPSTSNPKFTEQDLGMKLAHGLEILCAKHGGSGPTSNGVEVPSDRFAQFLKSLKDKGYFRGEIEGSKLYKQLFDEAKKFYQSQIVVSEKSESRPAREILKFLQGLNHDVGVWKAHEKSLPQPDDDSWLELSPEGLDEILHSAGNHKATTNADVLDLNKVAESMTAFVEKSPILRVQSFQVKDGDDGDIEFDGTGFIHAMQKMFEFKDDEDESSSDMSEYDWEEESDEDLGSPTKMPGTRPASKGCRPGVSQSSKQRKDPEIAAIMQAMDRELARTDLGKSFETEPPRPSPRKFQPKPKKEGKASSRPTEAPPIPPPSAHPQPPPRTKRSAGSASKQSGSSDKLLHTSGRPTQAPPAPPRPSQIAVRGGSAQKDIDDEDDEFRPVNIDLNVVKNTLESYKAQQGLSGPASNILHSMGIRLPPDEGKK</sequence>
<organism evidence="2 3">
    <name type="scientific">Pomacea canaliculata</name>
    <name type="common">Golden apple snail</name>
    <dbReference type="NCBI Taxonomy" id="400727"/>
    <lineage>
        <taxon>Eukaryota</taxon>
        <taxon>Metazoa</taxon>
        <taxon>Spiralia</taxon>
        <taxon>Lophotrochozoa</taxon>
        <taxon>Mollusca</taxon>
        <taxon>Gastropoda</taxon>
        <taxon>Caenogastropoda</taxon>
        <taxon>Architaenioglossa</taxon>
        <taxon>Ampullarioidea</taxon>
        <taxon>Ampullariidae</taxon>
        <taxon>Pomacea</taxon>
    </lineage>
</organism>
<evidence type="ECO:0000256" key="1">
    <source>
        <dbReference type="SAM" id="MobiDB-lite"/>
    </source>
</evidence>
<dbReference type="PANTHER" id="PTHR13060">
    <property type="entry name" value="SGT1 PROTEIN HSGT1 SUPPRESSOR OF GCR2"/>
    <property type="match status" value="1"/>
</dbReference>
<feature type="compositionally biased region" description="Acidic residues" evidence="1">
    <location>
        <begin position="462"/>
        <end position="484"/>
    </location>
</feature>